<evidence type="ECO:0000313" key="2">
    <source>
        <dbReference type="Proteomes" id="UP000001075"/>
    </source>
</evidence>
<reference evidence="2" key="1">
    <citation type="journal article" date="2011" name="Nat. Biotechnol.">
        <title>The genomic sequence of the Chinese hamster ovary (CHO)-K1 cell line.</title>
        <authorList>
            <person name="Xu X."/>
            <person name="Nagarajan H."/>
            <person name="Lewis N.E."/>
            <person name="Pan S."/>
            <person name="Cai Z."/>
            <person name="Liu X."/>
            <person name="Chen W."/>
            <person name="Xie M."/>
            <person name="Wang W."/>
            <person name="Hammond S."/>
            <person name="Andersen M.R."/>
            <person name="Neff N."/>
            <person name="Passarelli B."/>
            <person name="Koh W."/>
            <person name="Fan H.C."/>
            <person name="Wang J."/>
            <person name="Gui Y."/>
            <person name="Lee K.H."/>
            <person name="Betenbaugh M.J."/>
            <person name="Quake S.R."/>
            <person name="Famili I."/>
            <person name="Palsson B.O."/>
            <person name="Wang J."/>
        </authorList>
    </citation>
    <scope>NUCLEOTIDE SEQUENCE [LARGE SCALE GENOMIC DNA]</scope>
    <source>
        <strain evidence="2">CHO K1 cell line</strain>
    </source>
</reference>
<accession>G3I8R4</accession>
<name>G3I8R4_CRIGR</name>
<organism evidence="1 2">
    <name type="scientific">Cricetulus griseus</name>
    <name type="common">Chinese hamster</name>
    <name type="synonym">Cricetulus barabensis griseus</name>
    <dbReference type="NCBI Taxonomy" id="10029"/>
    <lineage>
        <taxon>Eukaryota</taxon>
        <taxon>Metazoa</taxon>
        <taxon>Chordata</taxon>
        <taxon>Craniata</taxon>
        <taxon>Vertebrata</taxon>
        <taxon>Euteleostomi</taxon>
        <taxon>Mammalia</taxon>
        <taxon>Eutheria</taxon>
        <taxon>Euarchontoglires</taxon>
        <taxon>Glires</taxon>
        <taxon>Rodentia</taxon>
        <taxon>Myomorpha</taxon>
        <taxon>Muroidea</taxon>
        <taxon>Cricetidae</taxon>
        <taxon>Cricetinae</taxon>
        <taxon>Cricetulus</taxon>
    </lineage>
</organism>
<dbReference type="AlphaFoldDB" id="G3I8R4"/>
<dbReference type="InParanoid" id="G3I8R4"/>
<dbReference type="Proteomes" id="UP000001075">
    <property type="component" value="Unassembled WGS sequence"/>
</dbReference>
<sequence length="60" mass="6552">MSVCVLCLCSTHGVLEKGIRSPRTGVTDGCKLTCECWNCCLEPLEDQPVFLTAELLLQPP</sequence>
<dbReference type="EMBL" id="JH001529">
    <property type="protein sequence ID" value="EGV94250.1"/>
    <property type="molecule type" value="Genomic_DNA"/>
</dbReference>
<evidence type="ECO:0000313" key="1">
    <source>
        <dbReference type="EMBL" id="EGV94250.1"/>
    </source>
</evidence>
<protein>
    <submittedName>
        <fullName evidence="1">Uncharacterized protein</fullName>
    </submittedName>
</protein>
<gene>
    <name evidence="1" type="ORF">I79_019941</name>
</gene>
<proteinExistence type="predicted"/>